<proteinExistence type="predicted"/>
<comment type="caution">
    <text evidence="2">The sequence shown here is derived from an EMBL/GenBank/DDBJ whole genome shotgun (WGS) entry which is preliminary data.</text>
</comment>
<dbReference type="EMBL" id="WKFB01001231">
    <property type="protein sequence ID" value="KAF6714528.1"/>
    <property type="molecule type" value="Genomic_DNA"/>
</dbReference>
<feature type="compositionally biased region" description="Polar residues" evidence="1">
    <location>
        <begin position="1"/>
        <end position="17"/>
    </location>
</feature>
<organism evidence="2 3">
    <name type="scientific">Oryzias melastigma</name>
    <name type="common">Marine medaka</name>
    <dbReference type="NCBI Taxonomy" id="30732"/>
    <lineage>
        <taxon>Eukaryota</taxon>
        <taxon>Metazoa</taxon>
        <taxon>Chordata</taxon>
        <taxon>Craniata</taxon>
        <taxon>Vertebrata</taxon>
        <taxon>Euteleostomi</taxon>
        <taxon>Actinopterygii</taxon>
        <taxon>Neopterygii</taxon>
        <taxon>Teleostei</taxon>
        <taxon>Neoteleostei</taxon>
        <taxon>Acanthomorphata</taxon>
        <taxon>Ovalentaria</taxon>
        <taxon>Atherinomorphae</taxon>
        <taxon>Beloniformes</taxon>
        <taxon>Adrianichthyidae</taxon>
        <taxon>Oryziinae</taxon>
        <taxon>Oryzias</taxon>
    </lineage>
</organism>
<protein>
    <submittedName>
        <fullName evidence="2">Uncharacterized protein</fullName>
    </submittedName>
</protein>
<dbReference type="Proteomes" id="UP000646548">
    <property type="component" value="Unassembled WGS sequence"/>
</dbReference>
<evidence type="ECO:0000313" key="3">
    <source>
        <dbReference type="Proteomes" id="UP000646548"/>
    </source>
</evidence>
<feature type="region of interest" description="Disordered" evidence="1">
    <location>
        <begin position="1"/>
        <end position="25"/>
    </location>
</feature>
<reference evidence="2" key="1">
    <citation type="journal article" name="BMC Genomics">
        <title>Long-read sequencing and de novo genome assembly of marine medaka (Oryzias melastigma).</title>
        <authorList>
            <person name="Liang P."/>
            <person name="Saqib H.S.A."/>
            <person name="Ni X."/>
            <person name="Shen Y."/>
        </authorList>
    </citation>
    <scope>NUCLEOTIDE SEQUENCE</scope>
    <source>
        <strain evidence="2">Bigg-433</strain>
    </source>
</reference>
<evidence type="ECO:0000313" key="2">
    <source>
        <dbReference type="EMBL" id="KAF6714528.1"/>
    </source>
</evidence>
<accession>A0A834BQR8</accession>
<sequence length="134" mass="15240">MKRTSCPNNTAENQTENIPLLKTTHHQQPDVKARVIEGNSVCVRMFVCVRAYESTKPLPQHLTFTVSSLISGLLKDCETGLDQYEGMFLEWHIIWTMQRKSLTHNPNLTLYTHIKRVDQCSGSAAPKYFSCLGI</sequence>
<dbReference type="AlphaFoldDB" id="A0A834BQR8"/>
<name>A0A834BQR8_ORYME</name>
<evidence type="ECO:0000256" key="1">
    <source>
        <dbReference type="SAM" id="MobiDB-lite"/>
    </source>
</evidence>
<gene>
    <name evidence="2" type="ORF">FQA47_023738</name>
</gene>